<evidence type="ECO:0000256" key="4">
    <source>
        <dbReference type="ARBA" id="ARBA00023004"/>
    </source>
</evidence>
<keyword evidence="3" id="KW-0479">Metal-binding</keyword>
<comment type="subcellular location">
    <subcellularLocation>
        <location evidence="1">Cytoplasm</location>
    </subcellularLocation>
</comment>
<feature type="domain" description="Hemerythrin-like" evidence="5">
    <location>
        <begin position="21"/>
        <end position="160"/>
    </location>
</feature>
<dbReference type="PANTHER" id="PTHR36438">
    <property type="entry name" value="IRON-SULFUR CLUSTER REPAIR PROTEIN YTFE"/>
    <property type="match status" value="1"/>
</dbReference>
<organism evidence="6 7">
    <name type="scientific">Glycocaulis abyssi</name>
    <dbReference type="NCBI Taxonomy" id="1433403"/>
    <lineage>
        <taxon>Bacteria</taxon>
        <taxon>Pseudomonadati</taxon>
        <taxon>Pseudomonadota</taxon>
        <taxon>Alphaproteobacteria</taxon>
        <taxon>Maricaulales</taxon>
        <taxon>Maricaulaceae</taxon>
        <taxon>Glycocaulis</taxon>
    </lineage>
</organism>
<gene>
    <name evidence="6" type="ORF">ACFPB0_12550</name>
</gene>
<dbReference type="Pfam" id="PF01814">
    <property type="entry name" value="Hemerythrin"/>
    <property type="match status" value="1"/>
</dbReference>
<keyword evidence="4" id="KW-0408">Iron</keyword>
<name>A0ABV9NFT4_9PROT</name>
<protein>
    <submittedName>
        <fullName evidence="6">Hemerythrin domain-containing protein</fullName>
    </submittedName>
</protein>
<evidence type="ECO:0000256" key="2">
    <source>
        <dbReference type="ARBA" id="ARBA00022490"/>
    </source>
</evidence>
<keyword evidence="2" id="KW-0963">Cytoplasm</keyword>
<accession>A0ABV9NFT4</accession>
<evidence type="ECO:0000256" key="1">
    <source>
        <dbReference type="ARBA" id="ARBA00004496"/>
    </source>
</evidence>
<dbReference type="Proteomes" id="UP001596024">
    <property type="component" value="Unassembled WGS sequence"/>
</dbReference>
<dbReference type="InterPro" id="IPR019903">
    <property type="entry name" value="RIC_family"/>
</dbReference>
<comment type="caution">
    <text evidence="6">The sequence shown here is derived from an EMBL/GenBank/DDBJ whole genome shotgun (WGS) entry which is preliminary data.</text>
</comment>
<dbReference type="PANTHER" id="PTHR36438:SF1">
    <property type="entry name" value="IRON-SULFUR CLUSTER REPAIR PROTEIN YTFE"/>
    <property type="match status" value="1"/>
</dbReference>
<evidence type="ECO:0000256" key="3">
    <source>
        <dbReference type="ARBA" id="ARBA00022723"/>
    </source>
</evidence>
<evidence type="ECO:0000313" key="6">
    <source>
        <dbReference type="EMBL" id="MFC4726124.1"/>
    </source>
</evidence>
<sequence>MSVIASLPETLDPKREPRALIDHILTRYHETHRREFPELIRLAMRVEEAHAGHPNLPDNIAYRLKKMHGELEAHMKREELILFPMMRQGLFGRLSGPITQMRLDHEEHDAMLGELKALTGAFHAPAGACGTWRALYQGLEKLCTDLEEHIAIENDILFPVFE</sequence>
<evidence type="ECO:0000259" key="5">
    <source>
        <dbReference type="Pfam" id="PF01814"/>
    </source>
</evidence>
<reference evidence="7" key="1">
    <citation type="journal article" date="2019" name="Int. J. Syst. Evol. Microbiol.">
        <title>The Global Catalogue of Microorganisms (GCM) 10K type strain sequencing project: providing services to taxonomists for standard genome sequencing and annotation.</title>
        <authorList>
            <consortium name="The Broad Institute Genomics Platform"/>
            <consortium name="The Broad Institute Genome Sequencing Center for Infectious Disease"/>
            <person name="Wu L."/>
            <person name="Ma J."/>
        </authorList>
    </citation>
    <scope>NUCLEOTIDE SEQUENCE [LARGE SCALE GENOMIC DNA]</scope>
    <source>
        <strain evidence="7">CCUG 62981</strain>
    </source>
</reference>
<dbReference type="EMBL" id="JBHSGQ010000007">
    <property type="protein sequence ID" value="MFC4726124.1"/>
    <property type="molecule type" value="Genomic_DNA"/>
</dbReference>
<dbReference type="RefSeq" id="WP_371395217.1">
    <property type="nucleotide sequence ID" value="NZ_CP163422.1"/>
</dbReference>
<proteinExistence type="predicted"/>
<evidence type="ECO:0000313" key="7">
    <source>
        <dbReference type="Proteomes" id="UP001596024"/>
    </source>
</evidence>
<keyword evidence="7" id="KW-1185">Reference proteome</keyword>
<dbReference type="InterPro" id="IPR012312">
    <property type="entry name" value="Hemerythrin-like"/>
</dbReference>
<dbReference type="Gene3D" id="1.20.120.520">
    <property type="entry name" value="nmb1532 protein domain like"/>
    <property type="match status" value="1"/>
</dbReference>